<dbReference type="Pfam" id="PF00023">
    <property type="entry name" value="Ank"/>
    <property type="match status" value="1"/>
</dbReference>
<dbReference type="PROSITE" id="PS50088">
    <property type="entry name" value="ANK_REPEAT"/>
    <property type="match status" value="1"/>
</dbReference>
<proteinExistence type="predicted"/>
<comment type="caution">
    <text evidence="3">The sequence shown here is derived from an EMBL/GenBank/DDBJ whole genome shotgun (WGS) entry which is preliminary data.</text>
</comment>
<feature type="region of interest" description="Disordered" evidence="2">
    <location>
        <begin position="67"/>
        <end position="88"/>
    </location>
</feature>
<dbReference type="SUPFAM" id="SSF48403">
    <property type="entry name" value="Ankyrin repeat"/>
    <property type="match status" value="1"/>
</dbReference>
<accession>A0A3L8SF88</accession>
<dbReference type="PROSITE" id="PS50297">
    <property type="entry name" value="ANK_REP_REGION"/>
    <property type="match status" value="1"/>
</dbReference>
<name>A0A3L8SF88_CHLGU</name>
<dbReference type="EMBL" id="QUSF01000023">
    <property type="protein sequence ID" value="RLW01227.1"/>
    <property type="molecule type" value="Genomic_DNA"/>
</dbReference>
<reference evidence="3 4" key="1">
    <citation type="journal article" date="2018" name="Proc. R. Soc. B">
        <title>A non-coding region near Follistatin controls head colour polymorphism in the Gouldian finch.</title>
        <authorList>
            <person name="Toomey M.B."/>
            <person name="Marques C.I."/>
            <person name="Andrade P."/>
            <person name="Araujo P.M."/>
            <person name="Sabatino S."/>
            <person name="Gazda M.A."/>
            <person name="Afonso S."/>
            <person name="Lopes R.J."/>
            <person name="Corbo J.C."/>
            <person name="Carneiro M."/>
        </authorList>
    </citation>
    <scope>NUCLEOTIDE SEQUENCE [LARGE SCALE GENOMIC DNA]</scope>
    <source>
        <strain evidence="3">Red01</strain>
        <tissue evidence="3">Muscle</tissue>
    </source>
</reference>
<evidence type="ECO:0000313" key="4">
    <source>
        <dbReference type="Proteomes" id="UP000276834"/>
    </source>
</evidence>
<gene>
    <name evidence="3" type="ORF">DV515_00008246</name>
</gene>
<feature type="repeat" description="ANK" evidence="1">
    <location>
        <begin position="1"/>
        <end position="32"/>
    </location>
</feature>
<dbReference type="InterPro" id="IPR036770">
    <property type="entry name" value="Ankyrin_rpt-contain_sf"/>
</dbReference>
<evidence type="ECO:0000313" key="3">
    <source>
        <dbReference type="EMBL" id="RLW01227.1"/>
    </source>
</evidence>
<feature type="compositionally biased region" description="Polar residues" evidence="2">
    <location>
        <begin position="78"/>
        <end position="88"/>
    </location>
</feature>
<evidence type="ECO:0000256" key="2">
    <source>
        <dbReference type="SAM" id="MobiDB-lite"/>
    </source>
</evidence>
<dbReference type="AlphaFoldDB" id="A0A3L8SF88"/>
<dbReference type="Gene3D" id="1.25.40.20">
    <property type="entry name" value="Ankyrin repeat-containing domain"/>
    <property type="match status" value="1"/>
</dbReference>
<sequence length="146" mass="16138">MTTALDWAVKHGNLEMAEMVAKAGVDVNAKSHEFLFLPPEVCTVFHRAAVHSKKLIIHSLISTYRKSEKTSEMETETNDSSLEVTSDTGEAPLCCTGVQQEEKQMKAALYQIRRDTVWYPDPPNIPLHSLGGVPGYLSLNVDGSSY</sequence>
<dbReference type="OrthoDB" id="9219424at2759"/>
<dbReference type="InterPro" id="IPR002110">
    <property type="entry name" value="Ankyrin_rpt"/>
</dbReference>
<keyword evidence="1" id="KW-0040">ANK repeat</keyword>
<evidence type="ECO:0000256" key="1">
    <source>
        <dbReference type="PROSITE-ProRule" id="PRU00023"/>
    </source>
</evidence>
<protein>
    <submittedName>
        <fullName evidence="3">Uncharacterized protein</fullName>
    </submittedName>
</protein>
<dbReference type="Proteomes" id="UP000276834">
    <property type="component" value="Unassembled WGS sequence"/>
</dbReference>
<keyword evidence="4" id="KW-1185">Reference proteome</keyword>
<organism evidence="3 4">
    <name type="scientific">Chloebia gouldiae</name>
    <name type="common">Gouldian finch</name>
    <name type="synonym">Erythrura gouldiae</name>
    <dbReference type="NCBI Taxonomy" id="44316"/>
    <lineage>
        <taxon>Eukaryota</taxon>
        <taxon>Metazoa</taxon>
        <taxon>Chordata</taxon>
        <taxon>Craniata</taxon>
        <taxon>Vertebrata</taxon>
        <taxon>Euteleostomi</taxon>
        <taxon>Archelosauria</taxon>
        <taxon>Archosauria</taxon>
        <taxon>Dinosauria</taxon>
        <taxon>Saurischia</taxon>
        <taxon>Theropoda</taxon>
        <taxon>Coelurosauria</taxon>
        <taxon>Aves</taxon>
        <taxon>Neognathae</taxon>
        <taxon>Neoaves</taxon>
        <taxon>Telluraves</taxon>
        <taxon>Australaves</taxon>
        <taxon>Passeriformes</taxon>
        <taxon>Passeroidea</taxon>
        <taxon>Passeridae</taxon>
        <taxon>Chloebia</taxon>
    </lineage>
</organism>